<accession>A0A391NR41</accession>
<feature type="non-terminal residue" evidence="2">
    <location>
        <position position="648"/>
    </location>
</feature>
<protein>
    <submittedName>
        <fullName evidence="2">Uncharacterized protein</fullName>
    </submittedName>
</protein>
<feature type="region of interest" description="Disordered" evidence="1">
    <location>
        <begin position="479"/>
        <end position="523"/>
    </location>
</feature>
<feature type="compositionally biased region" description="Polar residues" evidence="1">
    <location>
        <begin position="151"/>
        <end position="164"/>
    </location>
</feature>
<feature type="compositionally biased region" description="Basic and acidic residues" evidence="1">
    <location>
        <begin position="231"/>
        <end position="299"/>
    </location>
</feature>
<proteinExistence type="predicted"/>
<evidence type="ECO:0000256" key="1">
    <source>
        <dbReference type="SAM" id="MobiDB-lite"/>
    </source>
</evidence>
<feature type="region of interest" description="Disordered" evidence="1">
    <location>
        <begin position="29"/>
        <end position="344"/>
    </location>
</feature>
<dbReference type="AlphaFoldDB" id="A0A391NR41"/>
<feature type="compositionally biased region" description="Basic residues" evidence="1">
    <location>
        <begin position="80"/>
        <end position="89"/>
    </location>
</feature>
<reference evidence="2 3" key="1">
    <citation type="journal article" date="2018" name="PLoS ONE">
        <title>The draft genome of Kipferlia bialata reveals reductive genome evolution in fornicate parasites.</title>
        <authorList>
            <person name="Tanifuji G."/>
            <person name="Takabayashi S."/>
            <person name="Kume K."/>
            <person name="Takagi M."/>
            <person name="Nakayama T."/>
            <person name="Kamikawa R."/>
            <person name="Inagaki Y."/>
            <person name="Hashimoto T."/>
        </authorList>
    </citation>
    <scope>NUCLEOTIDE SEQUENCE [LARGE SCALE GENOMIC DNA]</scope>
    <source>
        <strain evidence="2">NY0173</strain>
    </source>
</reference>
<gene>
    <name evidence="2" type="ORF">KIPB_012154</name>
</gene>
<dbReference type="EMBL" id="BDIP01005259">
    <property type="protein sequence ID" value="GCA63835.1"/>
    <property type="molecule type" value="Genomic_DNA"/>
</dbReference>
<feature type="compositionally biased region" description="Basic and acidic residues" evidence="1">
    <location>
        <begin position="66"/>
        <end position="78"/>
    </location>
</feature>
<name>A0A391NR41_9EUKA</name>
<comment type="caution">
    <text evidence="2">The sequence shown here is derived from an EMBL/GenBank/DDBJ whole genome shotgun (WGS) entry which is preliminary data.</text>
</comment>
<sequence length="648" mass="69505">LFPKHKDGDAERYRVCVRSGADEIARVRRQQEERDAQSHQNGDAAALTASQSLDIAKLRRPRSRSGSRERGADREGKRPGGQRRPKAKAVARAEGVSVTTQVSPPMGTVSTIETRADTVPSTPVHESMPQEGSVPSGPHGTPETVGAHVPTPTQGEAPTRTSPTPGRDAPPPPVSVPVSHGEEIDAGAEVGPAISPPRVGGDMEDMGLKGGEGVEDRILSTRLPRLGSVTREGRESAPDRARVEAERRERMERQEAREREEREAYLKWADAQDRRERERKAEEAEQERKKQRERERESEMADLMRLQQGNSHVTETKVESEDGAGAVDTSDVSAARTAPHSSLSLEEAVVASRERALLDGDTASVLLDSLTQSMDMTQYAPTARVGAEGADGIEPTPQPDTLLPLAEPRAEGEGETPLEAVPAVGAVEAPMAAALQGLYERAMGLRQRMVSAQEEAQAMCEGGEGPVLSGEAQRLLEGGGDEASLGMSPKGDGATEEGHMGDSHSLSPTRHEESLAPSEHGADEYTSLSASAPLADVVVSAEGMRAGGRTVTDVFPSSVEESASRDRVESQAERPMPVHRRAWVGEASPPVPDQAVLPPFPVASPFQPNPTPVPYHALPARSHQPSYTDDDGPFVLYHIRRLLLLPPL</sequence>
<organism evidence="2 3">
    <name type="scientific">Kipferlia bialata</name>
    <dbReference type="NCBI Taxonomy" id="797122"/>
    <lineage>
        <taxon>Eukaryota</taxon>
        <taxon>Metamonada</taxon>
        <taxon>Carpediemonas-like organisms</taxon>
        <taxon>Kipferlia</taxon>
    </lineage>
</organism>
<evidence type="ECO:0000313" key="3">
    <source>
        <dbReference type="Proteomes" id="UP000265618"/>
    </source>
</evidence>
<feature type="non-terminal residue" evidence="2">
    <location>
        <position position="1"/>
    </location>
</feature>
<evidence type="ECO:0000313" key="2">
    <source>
        <dbReference type="EMBL" id="GCA63835.1"/>
    </source>
</evidence>
<dbReference type="Proteomes" id="UP000265618">
    <property type="component" value="Unassembled WGS sequence"/>
</dbReference>
<keyword evidence="3" id="KW-1185">Reference proteome</keyword>
<feature type="compositionally biased region" description="Polar residues" evidence="1">
    <location>
        <begin position="97"/>
        <end position="113"/>
    </location>
</feature>